<dbReference type="EMBL" id="UINC01118741">
    <property type="protein sequence ID" value="SVC92075.1"/>
    <property type="molecule type" value="Genomic_DNA"/>
</dbReference>
<protein>
    <submittedName>
        <fullName evidence="1">Uncharacterized protein</fullName>
    </submittedName>
</protein>
<proteinExistence type="predicted"/>
<organism evidence="1">
    <name type="scientific">marine metagenome</name>
    <dbReference type="NCBI Taxonomy" id="408172"/>
    <lineage>
        <taxon>unclassified sequences</taxon>
        <taxon>metagenomes</taxon>
        <taxon>ecological metagenomes</taxon>
    </lineage>
</organism>
<dbReference type="AlphaFoldDB" id="A0A382R4J5"/>
<evidence type="ECO:0000313" key="1">
    <source>
        <dbReference type="EMBL" id="SVC92075.1"/>
    </source>
</evidence>
<gene>
    <name evidence="1" type="ORF">METZ01_LOCUS344929</name>
</gene>
<feature type="non-terminal residue" evidence="1">
    <location>
        <position position="37"/>
    </location>
</feature>
<name>A0A382R4J5_9ZZZZ</name>
<reference evidence="1" key="1">
    <citation type="submission" date="2018-05" db="EMBL/GenBank/DDBJ databases">
        <authorList>
            <person name="Lanie J.A."/>
            <person name="Ng W.-L."/>
            <person name="Kazmierczak K.M."/>
            <person name="Andrzejewski T.M."/>
            <person name="Davidsen T.M."/>
            <person name="Wayne K.J."/>
            <person name="Tettelin H."/>
            <person name="Glass J.I."/>
            <person name="Rusch D."/>
            <person name="Podicherti R."/>
            <person name="Tsui H.-C.T."/>
            <person name="Winkler M.E."/>
        </authorList>
    </citation>
    <scope>NUCLEOTIDE SEQUENCE</scope>
</reference>
<sequence length="37" mass="4438">MAEDQITFQRDRAKAWPSGLFVTADDIRRYIEEYESE</sequence>
<accession>A0A382R4J5</accession>